<dbReference type="EMBL" id="DRHY01000021">
    <property type="protein sequence ID" value="HEC72901.1"/>
    <property type="molecule type" value="Genomic_DNA"/>
</dbReference>
<evidence type="ECO:0000256" key="1">
    <source>
        <dbReference type="ARBA" id="ARBA00004651"/>
    </source>
</evidence>
<feature type="transmembrane region" description="Helical" evidence="6">
    <location>
        <begin position="173"/>
        <end position="190"/>
    </location>
</feature>
<comment type="caution">
    <text evidence="7">The sequence shown here is derived from an EMBL/GenBank/DDBJ whole genome shotgun (WGS) entry which is preliminary data.</text>
</comment>
<feature type="transmembrane region" description="Helical" evidence="6">
    <location>
        <begin position="21"/>
        <end position="41"/>
    </location>
</feature>
<feature type="transmembrane region" description="Helical" evidence="6">
    <location>
        <begin position="113"/>
        <end position="136"/>
    </location>
</feature>
<organism evidence="7">
    <name type="scientific">Methylophaga aminisulfidivorans</name>
    <dbReference type="NCBI Taxonomy" id="230105"/>
    <lineage>
        <taxon>Bacteria</taxon>
        <taxon>Pseudomonadati</taxon>
        <taxon>Pseudomonadota</taxon>
        <taxon>Gammaproteobacteria</taxon>
        <taxon>Thiotrichales</taxon>
        <taxon>Piscirickettsiaceae</taxon>
        <taxon>Methylophaga</taxon>
    </lineage>
</organism>
<keyword evidence="4 6" id="KW-1133">Transmembrane helix</keyword>
<dbReference type="GO" id="GO:0140359">
    <property type="term" value="F:ABC-type transporter activity"/>
    <property type="evidence" value="ECO:0007669"/>
    <property type="project" value="InterPro"/>
</dbReference>
<dbReference type="AlphaFoldDB" id="A0A7C1VQG2"/>
<keyword evidence="2" id="KW-1003">Cell membrane</keyword>
<dbReference type="InterPro" id="IPR051449">
    <property type="entry name" value="ABC-2_transporter_component"/>
</dbReference>
<proteinExistence type="predicted"/>
<keyword evidence="3 6" id="KW-0812">Transmembrane</keyword>
<evidence type="ECO:0000256" key="3">
    <source>
        <dbReference type="ARBA" id="ARBA00022692"/>
    </source>
</evidence>
<dbReference type="PANTHER" id="PTHR30294:SF29">
    <property type="entry name" value="MULTIDRUG ABC TRANSPORTER PERMEASE YBHS-RELATED"/>
    <property type="match status" value="1"/>
</dbReference>
<evidence type="ECO:0000256" key="6">
    <source>
        <dbReference type="SAM" id="Phobius"/>
    </source>
</evidence>
<dbReference type="PANTHER" id="PTHR30294">
    <property type="entry name" value="MEMBRANE COMPONENT OF ABC TRANSPORTER YHHJ-RELATED"/>
    <property type="match status" value="1"/>
</dbReference>
<keyword evidence="5 6" id="KW-0472">Membrane</keyword>
<evidence type="ECO:0000256" key="2">
    <source>
        <dbReference type="ARBA" id="ARBA00022475"/>
    </source>
</evidence>
<dbReference type="GO" id="GO:0005886">
    <property type="term" value="C:plasma membrane"/>
    <property type="evidence" value="ECO:0007669"/>
    <property type="project" value="UniProtKB-SubCell"/>
</dbReference>
<protein>
    <submittedName>
        <fullName evidence="7">ABC transporter permease</fullName>
    </submittedName>
</protein>
<reference evidence="7" key="1">
    <citation type="journal article" date="2020" name="mSystems">
        <title>Genome- and Community-Level Interaction Insights into Carbon Utilization and Element Cycling Functions of Hydrothermarchaeota in Hydrothermal Sediment.</title>
        <authorList>
            <person name="Zhou Z."/>
            <person name="Liu Y."/>
            <person name="Xu W."/>
            <person name="Pan J."/>
            <person name="Luo Z.H."/>
            <person name="Li M."/>
        </authorList>
    </citation>
    <scope>NUCLEOTIDE SEQUENCE [LARGE SCALE GENOMIC DNA]</scope>
    <source>
        <strain evidence="7">HyVt-380</strain>
    </source>
</reference>
<dbReference type="Proteomes" id="UP000886384">
    <property type="component" value="Unassembled WGS sequence"/>
</dbReference>
<evidence type="ECO:0000313" key="7">
    <source>
        <dbReference type="EMBL" id="HEC72901.1"/>
    </source>
</evidence>
<feature type="transmembrane region" description="Helical" evidence="6">
    <location>
        <begin position="61"/>
        <end position="81"/>
    </location>
</feature>
<evidence type="ECO:0000256" key="5">
    <source>
        <dbReference type="ARBA" id="ARBA00023136"/>
    </source>
</evidence>
<feature type="transmembrane region" description="Helical" evidence="6">
    <location>
        <begin position="142"/>
        <end position="166"/>
    </location>
</feature>
<comment type="subcellular location">
    <subcellularLocation>
        <location evidence="1">Cell membrane</location>
        <topology evidence="1">Multi-pass membrane protein</topology>
    </subcellularLocation>
</comment>
<gene>
    <name evidence="7" type="ORF">ENI26_00845</name>
</gene>
<evidence type="ECO:0000256" key="4">
    <source>
        <dbReference type="ARBA" id="ARBA00022989"/>
    </source>
</evidence>
<accession>A0A7C1VQG2</accession>
<name>A0A7C1VQG2_9GAMM</name>
<sequence length="249" mass="27852">MTMLTISQNELQRLFLSPLAWIILALSQLLLAYLFLTHMDYFNALQGKMSAIPGAPGVTELIAMPLLSNTGMICLLITPLLTMRTIAEERRNENLPLLISAPISIYKIVIGKFIGTLSFFLCLIVMTLLMVMSITLGSSLDWLQVLSGTLGLVLLVASFSVIGIYLSSLFKQPTVAAISSFALLFLLWIIDWASTNAAEFTLLSWLSLLRHFQPMVQGQMNSQDVAYFLIIIFAFLLLTIRRLDRERLD</sequence>
<dbReference type="Pfam" id="PF12679">
    <property type="entry name" value="ABC2_membrane_2"/>
    <property type="match status" value="1"/>
</dbReference>
<feature type="transmembrane region" description="Helical" evidence="6">
    <location>
        <begin position="225"/>
        <end position="243"/>
    </location>
</feature>